<accession>A0ABW4PZA2</accession>
<dbReference type="EMBL" id="JBHUFL010000002">
    <property type="protein sequence ID" value="MFD1835464.1"/>
    <property type="molecule type" value="Genomic_DNA"/>
</dbReference>
<evidence type="ECO:0000313" key="2">
    <source>
        <dbReference type="Proteomes" id="UP001597280"/>
    </source>
</evidence>
<reference evidence="2" key="1">
    <citation type="journal article" date="2019" name="Int. J. Syst. Evol. Microbiol.">
        <title>The Global Catalogue of Microorganisms (GCM) 10K type strain sequencing project: providing services to taxonomists for standard genome sequencing and annotation.</title>
        <authorList>
            <consortium name="The Broad Institute Genomics Platform"/>
            <consortium name="The Broad Institute Genome Sequencing Center for Infectious Disease"/>
            <person name="Wu L."/>
            <person name="Ma J."/>
        </authorList>
    </citation>
    <scope>NUCLEOTIDE SEQUENCE [LARGE SCALE GENOMIC DNA]</scope>
    <source>
        <strain evidence="2">JCM 11650</strain>
    </source>
</reference>
<dbReference type="Proteomes" id="UP001597280">
    <property type="component" value="Unassembled WGS sequence"/>
</dbReference>
<name>A0ABW4PZA2_9MICO</name>
<dbReference type="RefSeq" id="WP_137770199.1">
    <property type="nucleotide sequence ID" value="NZ_BAAAIS010000002.1"/>
</dbReference>
<protein>
    <submittedName>
        <fullName evidence="1">Uncharacterized protein</fullName>
    </submittedName>
</protein>
<sequence length="139" mass="15766">MTTPSFAEQSAWMQSMRPRTARIEFVFNNGDDQHSLLELLSHLQSVRTVGVGPGNGYYVRSRPDVVKRSYAYDRDIIRAIESLGCFFPDPESGEQWTGLGDVDVIFLDRRGAMLGATVTHEGMLLSPEEEEENTRYFRS</sequence>
<evidence type="ECO:0000313" key="1">
    <source>
        <dbReference type="EMBL" id="MFD1835464.1"/>
    </source>
</evidence>
<organism evidence="1 2">
    <name type="scientific">Brachybacterium rhamnosum</name>
    <dbReference type="NCBI Taxonomy" id="173361"/>
    <lineage>
        <taxon>Bacteria</taxon>
        <taxon>Bacillati</taxon>
        <taxon>Actinomycetota</taxon>
        <taxon>Actinomycetes</taxon>
        <taxon>Micrococcales</taxon>
        <taxon>Dermabacteraceae</taxon>
        <taxon>Brachybacterium</taxon>
    </lineage>
</organism>
<keyword evidence="2" id="KW-1185">Reference proteome</keyword>
<comment type="caution">
    <text evidence="1">The sequence shown here is derived from an EMBL/GenBank/DDBJ whole genome shotgun (WGS) entry which is preliminary data.</text>
</comment>
<gene>
    <name evidence="1" type="ORF">ACFSDA_10300</name>
</gene>
<proteinExistence type="predicted"/>